<keyword evidence="4" id="KW-0813">Transport</keyword>
<evidence type="ECO:0000256" key="3">
    <source>
        <dbReference type="ARBA" id="ARBA00016984"/>
    </source>
</evidence>
<dbReference type="EMBL" id="LANA01000002">
    <property type="protein sequence ID" value="NMN67767.1"/>
    <property type="molecule type" value="Genomic_DNA"/>
</dbReference>
<organism evidence="12 13">
    <name type="scientific">Pelagibacter ubique</name>
    <dbReference type="NCBI Taxonomy" id="198252"/>
    <lineage>
        <taxon>Bacteria</taxon>
        <taxon>Pseudomonadati</taxon>
        <taxon>Pseudomonadota</taxon>
        <taxon>Alphaproteobacteria</taxon>
        <taxon>Candidatus Pelagibacterales</taxon>
        <taxon>Candidatus Pelagibacteraceae</taxon>
        <taxon>Candidatus Pelagibacter</taxon>
    </lineage>
</organism>
<evidence type="ECO:0000256" key="6">
    <source>
        <dbReference type="ARBA" id="ARBA00022764"/>
    </source>
</evidence>
<sequence>MNMKNILKKTLILIFLSSFNSAFAADVTIEMLNKSGKEIMVFSNKIVRVDVGDTVFWKAASKGHNVEFIKGGTPEGVTKFKSKMNKDTQFKFEKPGIYAYWCTPHKMMGMIGFVVVGNDKSNLEIIKSIKFVGKSKKLAAELFDQL</sequence>
<evidence type="ECO:0000256" key="1">
    <source>
        <dbReference type="ARBA" id="ARBA00001935"/>
    </source>
</evidence>
<comment type="subcellular location">
    <subcellularLocation>
        <location evidence="2">Periplasm</location>
    </subcellularLocation>
</comment>
<protein>
    <recommendedName>
        <fullName evidence="3 9">Pseudoazurin</fullName>
    </recommendedName>
</protein>
<evidence type="ECO:0000256" key="4">
    <source>
        <dbReference type="ARBA" id="ARBA00022448"/>
    </source>
</evidence>
<evidence type="ECO:0000313" key="12">
    <source>
        <dbReference type="EMBL" id="NMN67767.1"/>
    </source>
</evidence>
<dbReference type="Proteomes" id="UP001166004">
    <property type="component" value="Unassembled WGS sequence"/>
</dbReference>
<keyword evidence="13" id="KW-1185">Reference proteome</keyword>
<gene>
    <name evidence="12" type="ORF">VP91_00009160</name>
</gene>
<evidence type="ECO:0000256" key="2">
    <source>
        <dbReference type="ARBA" id="ARBA00004418"/>
    </source>
</evidence>
<dbReference type="InterPro" id="IPR012745">
    <property type="entry name" value="Pseudoazurin"/>
</dbReference>
<keyword evidence="7" id="KW-0249">Electron transport</keyword>
<dbReference type="Pfam" id="PF00127">
    <property type="entry name" value="Copper-bind"/>
    <property type="match status" value="1"/>
</dbReference>
<evidence type="ECO:0000256" key="10">
    <source>
        <dbReference type="SAM" id="SignalP"/>
    </source>
</evidence>
<feature type="signal peptide" evidence="10">
    <location>
        <begin position="1"/>
        <end position="24"/>
    </location>
</feature>
<evidence type="ECO:0000256" key="9">
    <source>
        <dbReference type="NCBIfam" id="TIGR02375"/>
    </source>
</evidence>
<dbReference type="SUPFAM" id="SSF49503">
    <property type="entry name" value="Cupredoxins"/>
    <property type="match status" value="1"/>
</dbReference>
<dbReference type="PROSITE" id="PS00196">
    <property type="entry name" value="COPPER_BLUE"/>
    <property type="match status" value="1"/>
</dbReference>
<evidence type="ECO:0000313" key="13">
    <source>
        <dbReference type="Proteomes" id="UP001166004"/>
    </source>
</evidence>
<evidence type="ECO:0000259" key="11">
    <source>
        <dbReference type="Pfam" id="PF00127"/>
    </source>
</evidence>
<dbReference type="InterPro" id="IPR028871">
    <property type="entry name" value="BlueCu_1_BS"/>
</dbReference>
<dbReference type="InterPro" id="IPR002386">
    <property type="entry name" value="Amicyanin/Pseudoazurin"/>
</dbReference>
<keyword evidence="8" id="KW-0186">Copper</keyword>
<dbReference type="InterPro" id="IPR001235">
    <property type="entry name" value="Copper_blue_Plastocyanin"/>
</dbReference>
<evidence type="ECO:0000256" key="8">
    <source>
        <dbReference type="ARBA" id="ARBA00023008"/>
    </source>
</evidence>
<dbReference type="InterPro" id="IPR000923">
    <property type="entry name" value="BlueCu_1"/>
</dbReference>
<dbReference type="InterPro" id="IPR008972">
    <property type="entry name" value="Cupredoxin"/>
</dbReference>
<dbReference type="NCBIfam" id="TIGR02375">
    <property type="entry name" value="pseudoazurin"/>
    <property type="match status" value="1"/>
</dbReference>
<keyword evidence="5" id="KW-0479">Metal-binding</keyword>
<dbReference type="Gene3D" id="2.60.40.420">
    <property type="entry name" value="Cupredoxins - blue copper proteins"/>
    <property type="match status" value="1"/>
</dbReference>
<evidence type="ECO:0000256" key="5">
    <source>
        <dbReference type="ARBA" id="ARBA00022723"/>
    </source>
</evidence>
<keyword evidence="10" id="KW-0732">Signal</keyword>
<comment type="caution">
    <text evidence="12">The sequence shown here is derived from an EMBL/GenBank/DDBJ whole genome shotgun (WGS) entry which is preliminary data.</text>
</comment>
<evidence type="ECO:0000256" key="7">
    <source>
        <dbReference type="ARBA" id="ARBA00022982"/>
    </source>
</evidence>
<accession>A0ABX1T0X4</accession>
<reference evidence="12 13" key="1">
    <citation type="submission" date="2019-07" db="EMBL/GenBank/DDBJ databases">
        <title>SAR11 Genome Evolution.</title>
        <authorList>
            <person name="Giovannoni S."/>
        </authorList>
    </citation>
    <scope>NUCLEOTIDE SEQUENCE [LARGE SCALE GENOMIC DNA]</scope>
    <source>
        <strain evidence="12 13">HTCC9565</strain>
    </source>
</reference>
<dbReference type="PRINTS" id="PR00156">
    <property type="entry name" value="COPPERBLUE"/>
</dbReference>
<comment type="cofactor">
    <cofactor evidence="1">
        <name>Cu cation</name>
        <dbReference type="ChEBI" id="CHEBI:23378"/>
    </cofactor>
</comment>
<dbReference type="PRINTS" id="PR00155">
    <property type="entry name" value="AMICYANIN"/>
</dbReference>
<name>A0ABX1T0X4_PELUQ</name>
<feature type="chain" id="PRO_5046246588" description="Pseudoazurin" evidence="10">
    <location>
        <begin position="25"/>
        <end position="146"/>
    </location>
</feature>
<proteinExistence type="predicted"/>
<feature type="domain" description="Blue (type 1) copper" evidence="11">
    <location>
        <begin position="30"/>
        <end position="116"/>
    </location>
</feature>
<keyword evidence="6" id="KW-0574">Periplasm</keyword>